<evidence type="ECO:0000259" key="1">
    <source>
        <dbReference type="PROSITE" id="PS51725"/>
    </source>
</evidence>
<dbReference type="InterPro" id="IPR007138">
    <property type="entry name" value="ABM_dom"/>
</dbReference>
<dbReference type="OrthoDB" id="8931at2157"/>
<organism evidence="2 3">
    <name type="scientific">Halorhabdus utahensis (strain DSM 12940 / JCM 11049 / AX-2)</name>
    <dbReference type="NCBI Taxonomy" id="519442"/>
    <lineage>
        <taxon>Archaea</taxon>
        <taxon>Methanobacteriati</taxon>
        <taxon>Methanobacteriota</taxon>
        <taxon>Stenosarchaea group</taxon>
        <taxon>Halobacteria</taxon>
        <taxon>Halobacteriales</taxon>
        <taxon>Haloarculaceae</taxon>
        <taxon>Halorhabdus</taxon>
    </lineage>
</organism>
<dbReference type="HOGENOM" id="CLU_131496_11_0_2"/>
<sequence length="101" mass="11602">MIVLHASFPIKPEKREQAIELTDDLVEGSNQEDGTIEYRATVDLQDENVIRFIERYEDAEALEAHTQTDHYQAFGEHLPDLLDGEPEVLRFDVESMEALDV</sequence>
<evidence type="ECO:0000313" key="3">
    <source>
        <dbReference type="Proteomes" id="UP000002071"/>
    </source>
</evidence>
<evidence type="ECO:0000313" key="2">
    <source>
        <dbReference type="EMBL" id="ACV11432.1"/>
    </source>
</evidence>
<feature type="domain" description="ABM" evidence="1">
    <location>
        <begin position="2"/>
        <end position="91"/>
    </location>
</feature>
<reference evidence="2 3" key="1">
    <citation type="journal article" date="2009" name="Stand. Genomic Sci.">
        <title>Complete genome sequence of Halorhabdus utahensis type strain (AX-2).</title>
        <authorList>
            <person name="Anderson I."/>
            <person name="Tindall B.J."/>
            <person name="Pomrenke H."/>
            <person name="Goker M."/>
            <person name="Lapidus A."/>
            <person name="Nolan M."/>
            <person name="Copeland A."/>
            <person name="Glavina Del Rio T."/>
            <person name="Chen F."/>
            <person name="Tice H."/>
            <person name="Cheng J.F."/>
            <person name="Lucas S."/>
            <person name="Chertkov O."/>
            <person name="Bruce D."/>
            <person name="Brettin T."/>
            <person name="Detter J.C."/>
            <person name="Han C."/>
            <person name="Goodwin L."/>
            <person name="Land M."/>
            <person name="Hauser L."/>
            <person name="Chang Y.J."/>
            <person name="Jeffries C.D."/>
            <person name="Pitluck S."/>
            <person name="Pati A."/>
            <person name="Mavromatis K."/>
            <person name="Ivanova N."/>
            <person name="Ovchinnikova G."/>
            <person name="Chen A."/>
            <person name="Palaniappan K."/>
            <person name="Chain P."/>
            <person name="Rohde M."/>
            <person name="Bristow J."/>
            <person name="Eisen J.A."/>
            <person name="Markowitz V."/>
            <person name="Hugenholtz P."/>
            <person name="Kyrpides N.C."/>
            <person name="Klenk H.P."/>
        </authorList>
    </citation>
    <scope>NUCLEOTIDE SEQUENCE [LARGE SCALE GENOMIC DNA]</scope>
    <source>
        <strain evidence="3">DSM 12940 / JCM 11049 / AX-2</strain>
    </source>
</reference>
<dbReference type="PANTHER" id="PTHR33336:SF15">
    <property type="entry name" value="ABM DOMAIN-CONTAINING PROTEIN"/>
    <property type="match status" value="1"/>
</dbReference>
<dbReference type="GeneID" id="8383531"/>
<protein>
    <submittedName>
        <fullName evidence="2">Antibiotic biosynthesis monooxygenase</fullName>
    </submittedName>
</protein>
<keyword evidence="3" id="KW-1185">Reference proteome</keyword>
<accession>C7NN32</accession>
<name>C7NN32_HALUD</name>
<dbReference type="GO" id="GO:0004497">
    <property type="term" value="F:monooxygenase activity"/>
    <property type="evidence" value="ECO:0007669"/>
    <property type="project" value="UniProtKB-KW"/>
</dbReference>
<dbReference type="RefSeq" id="WP_015789006.1">
    <property type="nucleotide sequence ID" value="NC_013158.1"/>
</dbReference>
<dbReference type="Gene3D" id="3.30.70.100">
    <property type="match status" value="1"/>
</dbReference>
<keyword evidence="2" id="KW-0503">Monooxygenase</keyword>
<gene>
    <name evidence="2" type="ordered locus">Huta_1256</name>
</gene>
<dbReference type="KEGG" id="hut:Huta_1256"/>
<dbReference type="PROSITE" id="PS51725">
    <property type="entry name" value="ABM"/>
    <property type="match status" value="1"/>
</dbReference>
<dbReference type="AlphaFoldDB" id="C7NN32"/>
<proteinExistence type="predicted"/>
<dbReference type="EMBL" id="CP001687">
    <property type="protein sequence ID" value="ACV11432.1"/>
    <property type="molecule type" value="Genomic_DNA"/>
</dbReference>
<dbReference type="InterPro" id="IPR050744">
    <property type="entry name" value="AI-2_Isomerase_LsrG"/>
</dbReference>
<dbReference type="Proteomes" id="UP000002071">
    <property type="component" value="Chromosome"/>
</dbReference>
<dbReference type="InterPro" id="IPR011008">
    <property type="entry name" value="Dimeric_a/b-barrel"/>
</dbReference>
<keyword evidence="2" id="KW-0560">Oxidoreductase</keyword>
<dbReference type="Pfam" id="PF03992">
    <property type="entry name" value="ABM"/>
    <property type="match status" value="1"/>
</dbReference>
<dbReference type="STRING" id="519442.Huta_1256"/>
<dbReference type="GeneID" id="79183533"/>
<dbReference type="SUPFAM" id="SSF54909">
    <property type="entry name" value="Dimeric alpha+beta barrel"/>
    <property type="match status" value="1"/>
</dbReference>
<dbReference type="PANTHER" id="PTHR33336">
    <property type="entry name" value="QUINOL MONOOXYGENASE YGIN-RELATED"/>
    <property type="match status" value="1"/>
</dbReference>
<dbReference type="eggNOG" id="arCOG04806">
    <property type="taxonomic scope" value="Archaea"/>
</dbReference>